<organism evidence="3">
    <name type="scientific">bioreactor metagenome</name>
    <dbReference type="NCBI Taxonomy" id="1076179"/>
    <lineage>
        <taxon>unclassified sequences</taxon>
        <taxon>metagenomes</taxon>
        <taxon>ecological metagenomes</taxon>
    </lineage>
</organism>
<protein>
    <submittedName>
        <fullName evidence="3">Outer membrane protein assembly factor BamD</fullName>
    </submittedName>
</protein>
<dbReference type="SMART" id="SM00028">
    <property type="entry name" value="TPR"/>
    <property type="match status" value="8"/>
</dbReference>
<keyword evidence="2" id="KW-0802">TPR repeat</keyword>
<dbReference type="AlphaFoldDB" id="A0A644VLU3"/>
<dbReference type="InterPro" id="IPR011990">
    <property type="entry name" value="TPR-like_helical_dom_sf"/>
</dbReference>
<reference evidence="3" key="1">
    <citation type="submission" date="2019-08" db="EMBL/GenBank/DDBJ databases">
        <authorList>
            <person name="Kucharzyk K."/>
            <person name="Murdoch R.W."/>
            <person name="Higgins S."/>
            <person name="Loffler F."/>
        </authorList>
    </citation>
    <scope>NUCLEOTIDE SEQUENCE</scope>
</reference>
<dbReference type="SUPFAM" id="SSF81901">
    <property type="entry name" value="HCP-like"/>
    <property type="match status" value="1"/>
</dbReference>
<dbReference type="EMBL" id="VSSQ01000352">
    <property type="protein sequence ID" value="MPL92255.1"/>
    <property type="molecule type" value="Genomic_DNA"/>
</dbReference>
<gene>
    <name evidence="3" type="primary">bamD_11</name>
    <name evidence="3" type="ORF">SDC9_38353</name>
</gene>
<dbReference type="InterPro" id="IPR051012">
    <property type="entry name" value="CellSynth/LPSAsmb/PSIAsmb"/>
</dbReference>
<dbReference type="Pfam" id="PF13432">
    <property type="entry name" value="TPR_16"/>
    <property type="match status" value="2"/>
</dbReference>
<dbReference type="SUPFAM" id="SSF48452">
    <property type="entry name" value="TPR-like"/>
    <property type="match status" value="2"/>
</dbReference>
<dbReference type="Gene3D" id="1.25.40.10">
    <property type="entry name" value="Tetratricopeptide repeat domain"/>
    <property type="match status" value="6"/>
</dbReference>
<keyword evidence="1" id="KW-0677">Repeat</keyword>
<evidence type="ECO:0000256" key="1">
    <source>
        <dbReference type="ARBA" id="ARBA00022737"/>
    </source>
</evidence>
<dbReference type="InterPro" id="IPR019734">
    <property type="entry name" value="TPR_rpt"/>
</dbReference>
<dbReference type="PANTHER" id="PTHR45586">
    <property type="entry name" value="TPR REPEAT-CONTAINING PROTEIN PA4667"/>
    <property type="match status" value="1"/>
</dbReference>
<name>A0A644VLU3_9ZZZZ</name>
<dbReference type="Pfam" id="PF13174">
    <property type="entry name" value="TPR_6"/>
    <property type="match status" value="2"/>
</dbReference>
<accession>A0A644VLU3</accession>
<dbReference type="PANTHER" id="PTHR45586:SF1">
    <property type="entry name" value="LIPOPOLYSACCHARIDE ASSEMBLY PROTEIN B"/>
    <property type="match status" value="1"/>
</dbReference>
<sequence>MKVICKLIYATLLTALISSQIAAQNNPAHREKLHNAKSLYERAMYPAAMKIVNDIISESGRNQITQTELSDAEAIGVLCAIKLNFPNIDGLVDEYIDKYPHSSEKESIRLNQAAYFFNLQDYIRAGEIMDMINIRSLTPVQGNEFNFMKGYGLMRTGRLSESELFFNKVVSFKHTSFTNPAKYYLAYLSYMQKDFRKAIERFSEIENDPRFRNMAVYYKIESAFMLKRYEEVISGGEKIFPELTGEFRTKAARFLSEAYFATGNSQKANFFFEQFKFSTTDLSRKDIYYSGIILYSLGNFQQAADAFNQLGDTEDTIAQNSQYHLGHSYIQIKNKQAALIAFRNATRYNFDPAIREDAMFNFAKLSFDLNQDISVFKRYLTEYSPADSKYNEIQNYIATASIINKDYKSAIEALRQIRFPQPKDAVNLQKASLLRGIELIELGAFREAVPVLELSAANGNYNDRIKELARFWLAEAYYRDNQFQKSVDINQSLVNNSRFRQTAEYPLSVYNLAYSYFKNGNFSQAEQWFARYISQPGSGKFVTEARLRLGDALFMQRKFQAAADMFSLVPASDINSYAYANYQLAIAKGLSGDDNSKIEALEKLVNTAERSTLHPEIIYELGRTLVQTGDNETAIKYFQELNSRYRESGYYPKSLLELGLISLNRGDHNEAMNYYKQILSEAPQSQEAQDAIAGLESIYQERGEAQEFLSYLDQTGLSKTRSVSDRESILFTAAERLYLNGNYGGAISSISSFLNTYPNSIKKAQALFYLGDSYNRTGKPELALDSYRRVMDLGEGSFTELATLNYSRISYSLENYKQALEGYSTLVLIAKLENNKKEAVMGRLKSFFMDRQYENAIAESGRMDKSGLTEAQLREIKYIEGKSHYLTGNRSKALPILREISSNKVTPEGAEAAYLIIANHFDNGDFEAVEKETFSFSDSGSPQTYWLAKSFILLGDSYAERDNVEQARATYESIKESYKSNGKDDIADQLAVRLEKIQKR</sequence>
<evidence type="ECO:0000256" key="2">
    <source>
        <dbReference type="ARBA" id="ARBA00022803"/>
    </source>
</evidence>
<comment type="caution">
    <text evidence="3">The sequence shown here is derived from an EMBL/GenBank/DDBJ whole genome shotgun (WGS) entry which is preliminary data.</text>
</comment>
<dbReference type="PROSITE" id="PS50005">
    <property type="entry name" value="TPR"/>
    <property type="match status" value="2"/>
</dbReference>
<dbReference type="Pfam" id="PF13181">
    <property type="entry name" value="TPR_8"/>
    <property type="match status" value="1"/>
</dbReference>
<evidence type="ECO:0000313" key="3">
    <source>
        <dbReference type="EMBL" id="MPL92255.1"/>
    </source>
</evidence>
<proteinExistence type="predicted"/>